<dbReference type="KEGG" id="vg:65099557"/>
<evidence type="ECO:0000313" key="5">
    <source>
        <dbReference type="Proteomes" id="UP000297089"/>
    </source>
</evidence>
<keyword evidence="5" id="KW-1185">Reference proteome</keyword>
<proteinExistence type="inferred from homology"/>
<evidence type="ECO:0000256" key="3">
    <source>
        <dbReference type="ARBA" id="ARBA00022844"/>
    </source>
</evidence>
<dbReference type="GO" id="GO:0019028">
    <property type="term" value="C:viral capsid"/>
    <property type="evidence" value="ECO:0007669"/>
    <property type="project" value="UniProtKB-KW"/>
</dbReference>
<evidence type="ECO:0000256" key="2">
    <source>
        <dbReference type="ARBA" id="ARBA00022562"/>
    </source>
</evidence>
<reference evidence="4 5" key="1">
    <citation type="submission" date="2018-02" db="EMBL/GenBank/DDBJ databases">
        <title>Complete genome sequence of MneRV2, the pig-tailed macaque RV2 rhadinovirus, and evolutionary relationship with rhesus macaque RRV and human herpesvirus 8/KSHV.</title>
        <authorList>
            <person name="Rose T.M."/>
            <person name="Bruce A.G."/>
        </authorList>
    </citation>
    <scope>NUCLEOTIDE SEQUENCE [LARGE SCALE GENOMIC DNA]</scope>
    <source>
        <strain evidence="4 5">J97167</strain>
    </source>
</reference>
<keyword evidence="1" id="KW-0167">Capsid protein</keyword>
<dbReference type="Proteomes" id="UP000297089">
    <property type="component" value="Segment"/>
</dbReference>
<organism evidence="4 5">
    <name type="scientific">macacine gammaherpesvirus 12</name>
    <dbReference type="NCBI Taxonomy" id="2560571"/>
    <lineage>
        <taxon>Viruses</taxon>
        <taxon>Duplodnaviria</taxon>
        <taxon>Heunggongvirae</taxon>
        <taxon>Peploviricota</taxon>
        <taxon>Herviviricetes</taxon>
        <taxon>Herpesvirales</taxon>
        <taxon>Orthoherpesviridae</taxon>
        <taxon>Gammaherpesvirinae</taxon>
        <taxon>Rhadinovirus</taxon>
        <taxon>Rhadinovirus macacinegamma12</taxon>
    </lineage>
</organism>
<evidence type="ECO:0000313" key="4">
    <source>
        <dbReference type="EMBL" id="AJE29667.1"/>
    </source>
</evidence>
<dbReference type="GO" id="GO:0005198">
    <property type="term" value="F:structural molecule activity"/>
    <property type="evidence" value="ECO:0007669"/>
    <property type="project" value="InterPro"/>
</dbReference>
<keyword evidence="3" id="KW-0946">Virion</keyword>
<protein>
    <submittedName>
        <fullName evidence="4">ORF26</fullName>
    </submittedName>
</protein>
<gene>
    <name evidence="4" type="primary">ORF26</name>
</gene>
<dbReference type="InterPro" id="IPR002690">
    <property type="entry name" value="Herpes_capsid_2"/>
</dbReference>
<evidence type="ECO:0000256" key="1">
    <source>
        <dbReference type="ARBA" id="ARBA00022561"/>
    </source>
</evidence>
<dbReference type="HAMAP" id="MF_04019">
    <property type="entry name" value="HSV_TRX2"/>
    <property type="match status" value="1"/>
</dbReference>
<dbReference type="Pfam" id="PF01802">
    <property type="entry name" value="Herpes_V23"/>
    <property type="match status" value="1"/>
</dbReference>
<accession>A0A0B5D5E5</accession>
<keyword evidence="2" id="KW-1048">Host nucleus</keyword>
<dbReference type="EMBL" id="KP265674">
    <property type="protein sequence ID" value="AJE29667.1"/>
    <property type="molecule type" value="Genomic_DNA"/>
</dbReference>
<name>A0A0B5D5E5_9GAMA</name>
<sequence>MALDKSIVVSVTSRLFADEIANLQSKIGCVLPLRDAHRLQNIQALGLGNLCARDSAVDFIQAYHYLDKCTLAVLEEVGPNSLRLTRIDPMDNYQIKNAYQPNFHWDNYSELVVIPPVFGRKEATVSLESNGFDVVFPAVVPEPLAQMVLQKLLLYNIYYRVAETAPADVNLAEVALYTTNITYMGRNYALDVDPAGSHSALRMLDDLSIYLCVLSALIPRGCVRLLSSLVRHNKHELVEIFEGVVPPEVQALDLNNVSVADDITRMGALMTYLRSLSSIFNLGRRLHIYAWSSDTNTASCWCTYN</sequence>